<accession>A0A850PBG5</accession>
<keyword evidence="7" id="KW-0408">Iron</keyword>
<dbReference type="Gene3D" id="2.170.130.10">
    <property type="entry name" value="TonB-dependent receptor, plug domain"/>
    <property type="match status" value="1"/>
</dbReference>
<evidence type="ECO:0000256" key="12">
    <source>
        <dbReference type="PROSITE-ProRule" id="PRU01360"/>
    </source>
</evidence>
<feature type="domain" description="TonB-dependent receptor plug" evidence="15">
    <location>
        <begin position="24"/>
        <end position="131"/>
    </location>
</feature>
<dbReference type="InterPro" id="IPR012910">
    <property type="entry name" value="Plug_dom"/>
</dbReference>
<evidence type="ECO:0000256" key="4">
    <source>
        <dbReference type="ARBA" id="ARBA00022496"/>
    </source>
</evidence>
<protein>
    <submittedName>
        <fullName evidence="16">TonB-dependent receptor</fullName>
    </submittedName>
</protein>
<evidence type="ECO:0000256" key="8">
    <source>
        <dbReference type="ARBA" id="ARBA00023065"/>
    </source>
</evidence>
<evidence type="ECO:0000256" key="5">
    <source>
        <dbReference type="ARBA" id="ARBA00022692"/>
    </source>
</evidence>
<comment type="caution">
    <text evidence="16">The sequence shown here is derived from an EMBL/GenBank/DDBJ whole genome shotgun (WGS) entry which is preliminary data.</text>
</comment>
<organism evidence="16 17">
    <name type="scientific">Ameyamaea chiangmaiensis</name>
    <dbReference type="NCBI Taxonomy" id="442969"/>
    <lineage>
        <taxon>Bacteria</taxon>
        <taxon>Pseudomonadati</taxon>
        <taxon>Pseudomonadota</taxon>
        <taxon>Alphaproteobacteria</taxon>
        <taxon>Acetobacterales</taxon>
        <taxon>Acetobacteraceae</taxon>
        <taxon>Ameyamaea</taxon>
    </lineage>
</organism>
<dbReference type="InterPro" id="IPR036942">
    <property type="entry name" value="Beta-barrel_TonB_sf"/>
</dbReference>
<dbReference type="Pfam" id="PF00593">
    <property type="entry name" value="TonB_dep_Rec_b-barrel"/>
    <property type="match status" value="1"/>
</dbReference>
<evidence type="ECO:0000256" key="11">
    <source>
        <dbReference type="ARBA" id="ARBA00023237"/>
    </source>
</evidence>
<dbReference type="GO" id="GO:0009279">
    <property type="term" value="C:cell outer membrane"/>
    <property type="evidence" value="ECO:0007669"/>
    <property type="project" value="UniProtKB-SubCell"/>
</dbReference>
<dbReference type="SUPFAM" id="SSF56935">
    <property type="entry name" value="Porins"/>
    <property type="match status" value="1"/>
</dbReference>
<dbReference type="Proteomes" id="UP000585665">
    <property type="component" value="Unassembled WGS sequence"/>
</dbReference>
<keyword evidence="10 12" id="KW-0472">Membrane</keyword>
<keyword evidence="5 12" id="KW-0812">Transmembrane</keyword>
<dbReference type="AlphaFoldDB" id="A0A850PBG5"/>
<evidence type="ECO:0000259" key="15">
    <source>
        <dbReference type="Pfam" id="PF07715"/>
    </source>
</evidence>
<keyword evidence="16" id="KW-0675">Receptor</keyword>
<evidence type="ECO:0000313" key="17">
    <source>
        <dbReference type="Proteomes" id="UP000585665"/>
    </source>
</evidence>
<dbReference type="RefSeq" id="WP_176614743.1">
    <property type="nucleotide sequence ID" value="NZ_JABXXR010000206.1"/>
</dbReference>
<keyword evidence="3 12" id="KW-1134">Transmembrane beta strand</keyword>
<evidence type="ECO:0000256" key="13">
    <source>
        <dbReference type="RuleBase" id="RU003357"/>
    </source>
</evidence>
<dbReference type="InterPro" id="IPR039426">
    <property type="entry name" value="TonB-dep_rcpt-like"/>
</dbReference>
<evidence type="ECO:0000256" key="9">
    <source>
        <dbReference type="ARBA" id="ARBA00023077"/>
    </source>
</evidence>
<evidence type="ECO:0000256" key="1">
    <source>
        <dbReference type="ARBA" id="ARBA00004571"/>
    </source>
</evidence>
<keyword evidence="6" id="KW-0732">Signal</keyword>
<evidence type="ECO:0000256" key="10">
    <source>
        <dbReference type="ARBA" id="ARBA00023136"/>
    </source>
</evidence>
<evidence type="ECO:0000259" key="14">
    <source>
        <dbReference type="Pfam" id="PF00593"/>
    </source>
</evidence>
<name>A0A850PBG5_9PROT</name>
<dbReference type="InterPro" id="IPR037066">
    <property type="entry name" value="Plug_dom_sf"/>
</dbReference>
<dbReference type="Pfam" id="PF07715">
    <property type="entry name" value="Plug"/>
    <property type="match status" value="1"/>
</dbReference>
<evidence type="ECO:0000256" key="3">
    <source>
        <dbReference type="ARBA" id="ARBA00022452"/>
    </source>
</evidence>
<dbReference type="PANTHER" id="PTHR32552:SF89">
    <property type="entry name" value="CATECHOLATE SIDEROPHORE RECEPTOR FIU"/>
    <property type="match status" value="1"/>
</dbReference>
<dbReference type="EMBL" id="JABXXR010000206">
    <property type="protein sequence ID" value="NVN41885.1"/>
    <property type="molecule type" value="Genomic_DNA"/>
</dbReference>
<reference evidence="16 17" key="1">
    <citation type="submission" date="2020-06" db="EMBL/GenBank/DDBJ databases">
        <title>Description of novel acetic acid bacteria.</title>
        <authorList>
            <person name="Sombolestani A."/>
        </authorList>
    </citation>
    <scope>NUCLEOTIDE SEQUENCE [LARGE SCALE GENOMIC DNA]</scope>
    <source>
        <strain evidence="16 17">LMG 27010</strain>
    </source>
</reference>
<feature type="domain" description="TonB-dependent receptor-like beta-barrel" evidence="14">
    <location>
        <begin position="231"/>
        <end position="689"/>
    </location>
</feature>
<evidence type="ECO:0000256" key="6">
    <source>
        <dbReference type="ARBA" id="ARBA00022729"/>
    </source>
</evidence>
<feature type="non-terminal residue" evidence="16">
    <location>
        <position position="1"/>
    </location>
</feature>
<dbReference type="PROSITE" id="PS52016">
    <property type="entry name" value="TONB_DEPENDENT_REC_3"/>
    <property type="match status" value="1"/>
</dbReference>
<keyword evidence="17" id="KW-1185">Reference proteome</keyword>
<evidence type="ECO:0000256" key="7">
    <source>
        <dbReference type="ARBA" id="ARBA00023004"/>
    </source>
</evidence>
<sequence>VAAAPQPPPATEAVVVLGAGASRQTQTLGRSEIMKMTPGTSPLKTLSKLPGVMFTSSDPLGAYEWSQQIIVRGFDQSRLGFTMDGIPLGDLAYGNDNGLSIGRALQTENNGSSTLAQGAGALSVAASNDLGGAMQFTSIDPTDKFGVDVAGTVGSYGTYRTFARVNTGVLPGGGKLYFSYDWQDANKWKGDGQQRQQQANAKFVQPLGEHAKLTLFADWSQRRENDYQDLSLSLIRRDGYNLDNITGNYQLARQIGAAYQSGGTIPAPYKTVDDVYYNAAGLRDDFLSYGRLDFDLAPHLTGFVTGYGHLDTGQGVWVTPYVPSPNGNPLSTRTTEYDIHRTGMLTGLKYELKRHTIEGGFWFENNDFEEARRYYSLSPNGAPSSIHWYTNPFETQWQNNFNTKTYQIYLQDTWRATDRLKVNVGFKSLIVNNSSTSVPTNYSPLPQIAQGSISASNGFLPQLGANYRINHNNELFADFARNMNAFVSSGTSGPFSTTQSGFDVVKNTLKPEMSYTEELGYRFHNQVVQASLTGYYAEFQNRLLSFTQGSGIEGNPSVLQNVGGVTTRGVEMASTWRFAQNWSIYGSFSWNDSFYNNNIYASDGLLYAQTKGKNVVATPRMLANVQLSYDDGTVWGNVLMQYQDRRYYTYSNDAYAPANAIFNLALGYRFHQHNIVLRGLEAQIDVTNLFDKHYIATVGSNGFVVSDPSGTFQTLQAGSPRMVFFTLRKHFG</sequence>
<keyword evidence="2 12" id="KW-0813">Transport</keyword>
<keyword evidence="4" id="KW-0410">Iron transport</keyword>
<gene>
    <name evidence="16" type="ORF">HUK82_15155</name>
</gene>
<keyword evidence="8" id="KW-0406">Ion transport</keyword>
<proteinExistence type="inferred from homology"/>
<evidence type="ECO:0000313" key="16">
    <source>
        <dbReference type="EMBL" id="NVN41885.1"/>
    </source>
</evidence>
<comment type="subcellular location">
    <subcellularLocation>
        <location evidence="1 12">Cell outer membrane</location>
        <topology evidence="1 12">Multi-pass membrane protein</topology>
    </subcellularLocation>
</comment>
<dbReference type="Gene3D" id="2.40.170.20">
    <property type="entry name" value="TonB-dependent receptor, beta-barrel domain"/>
    <property type="match status" value="1"/>
</dbReference>
<dbReference type="GO" id="GO:0015344">
    <property type="term" value="F:siderophore uptake transmembrane transporter activity"/>
    <property type="evidence" value="ECO:0007669"/>
    <property type="project" value="TreeGrafter"/>
</dbReference>
<dbReference type="InterPro" id="IPR000531">
    <property type="entry name" value="Beta-barrel_TonB"/>
</dbReference>
<keyword evidence="9 13" id="KW-0798">TonB box</keyword>
<keyword evidence="11 12" id="KW-0998">Cell outer membrane</keyword>
<dbReference type="PANTHER" id="PTHR32552">
    <property type="entry name" value="FERRICHROME IRON RECEPTOR-RELATED"/>
    <property type="match status" value="1"/>
</dbReference>
<evidence type="ECO:0000256" key="2">
    <source>
        <dbReference type="ARBA" id="ARBA00022448"/>
    </source>
</evidence>
<comment type="similarity">
    <text evidence="12 13">Belongs to the TonB-dependent receptor family.</text>
</comment>